<evidence type="ECO:0000256" key="3">
    <source>
        <dbReference type="ARBA" id="ARBA00022471"/>
    </source>
</evidence>
<dbReference type="Pfam" id="PF05938">
    <property type="entry name" value="Self-incomp_S1"/>
    <property type="match status" value="1"/>
</dbReference>
<name>A0AA86V8W5_9FABA</name>
<reference evidence="7" key="1">
    <citation type="submission" date="2023-10" db="EMBL/GenBank/DDBJ databases">
        <authorList>
            <person name="Domelevo Entfellner J.-B."/>
        </authorList>
    </citation>
    <scope>NUCLEOTIDE SEQUENCE</scope>
</reference>
<gene>
    <name evidence="7" type="ORF">AYBTSS11_LOCUS1099</name>
</gene>
<dbReference type="GO" id="GO:0060320">
    <property type="term" value="P:rejection of self pollen"/>
    <property type="evidence" value="ECO:0007669"/>
    <property type="project" value="UniProtKB-KW"/>
</dbReference>
<dbReference type="AlphaFoldDB" id="A0AA86V8W5"/>
<sequence length="149" mass="16229">MLLLVSANGMALVKVTNSLDGNLDLTIYCNNLDPTPHLIHPGTSYELNSSGGNSFRKPPFFCFFQWKGAFHNFDMCVPSQGGGCQQCNWLISQVGPCRYQVSAKNGMALVKVTNSLDGNLDLTIYCNNLDPTPHLIHPVRVEVANSAIG</sequence>
<organism evidence="7 8">
    <name type="scientific">Sphenostylis stenocarpa</name>
    <dbReference type="NCBI Taxonomy" id="92480"/>
    <lineage>
        <taxon>Eukaryota</taxon>
        <taxon>Viridiplantae</taxon>
        <taxon>Streptophyta</taxon>
        <taxon>Embryophyta</taxon>
        <taxon>Tracheophyta</taxon>
        <taxon>Spermatophyta</taxon>
        <taxon>Magnoliopsida</taxon>
        <taxon>eudicotyledons</taxon>
        <taxon>Gunneridae</taxon>
        <taxon>Pentapetalae</taxon>
        <taxon>rosids</taxon>
        <taxon>fabids</taxon>
        <taxon>Fabales</taxon>
        <taxon>Fabaceae</taxon>
        <taxon>Papilionoideae</taxon>
        <taxon>50 kb inversion clade</taxon>
        <taxon>NPAAA clade</taxon>
        <taxon>indigoferoid/millettioid clade</taxon>
        <taxon>Phaseoleae</taxon>
        <taxon>Sphenostylis</taxon>
    </lineage>
</organism>
<evidence type="ECO:0000313" key="8">
    <source>
        <dbReference type="Proteomes" id="UP001189624"/>
    </source>
</evidence>
<keyword evidence="3 6" id="KW-0713">Self-incompatibility</keyword>
<evidence type="ECO:0000256" key="5">
    <source>
        <dbReference type="ARBA" id="ARBA00022729"/>
    </source>
</evidence>
<proteinExistence type="inferred from homology"/>
<evidence type="ECO:0000256" key="2">
    <source>
        <dbReference type="ARBA" id="ARBA00005581"/>
    </source>
</evidence>
<dbReference type="Proteomes" id="UP001189624">
    <property type="component" value="Chromosome 1"/>
</dbReference>
<evidence type="ECO:0000256" key="1">
    <source>
        <dbReference type="ARBA" id="ARBA00004613"/>
    </source>
</evidence>
<keyword evidence="8" id="KW-1185">Reference proteome</keyword>
<evidence type="ECO:0000256" key="4">
    <source>
        <dbReference type="ARBA" id="ARBA00022525"/>
    </source>
</evidence>
<comment type="subcellular location">
    <subcellularLocation>
        <location evidence="1 6">Secreted</location>
    </subcellularLocation>
</comment>
<accession>A0AA86V8W5</accession>
<protein>
    <recommendedName>
        <fullName evidence="6">S-protein homolog</fullName>
    </recommendedName>
</protein>
<evidence type="ECO:0000256" key="6">
    <source>
        <dbReference type="RuleBase" id="RU367044"/>
    </source>
</evidence>
<evidence type="ECO:0000313" key="7">
    <source>
        <dbReference type="EMBL" id="CAJ1819119.1"/>
    </source>
</evidence>
<dbReference type="PANTHER" id="PTHR31232:SF131">
    <property type="entry name" value="PLANT SELF-INCOMPATIBILITY PROTEIN S1 FAMILY"/>
    <property type="match status" value="1"/>
</dbReference>
<dbReference type="EMBL" id="OY731398">
    <property type="protein sequence ID" value="CAJ1819119.1"/>
    <property type="molecule type" value="Genomic_DNA"/>
</dbReference>
<dbReference type="InterPro" id="IPR010264">
    <property type="entry name" value="Self-incomp_S1"/>
</dbReference>
<keyword evidence="4 6" id="KW-0964">Secreted</keyword>
<dbReference type="Gramene" id="rna-AYBTSS11_LOCUS1099">
    <property type="protein sequence ID" value="CAJ1819119.1"/>
    <property type="gene ID" value="gene-AYBTSS11_LOCUS1099"/>
</dbReference>
<dbReference type="PANTHER" id="PTHR31232">
    <property type="match status" value="1"/>
</dbReference>
<comment type="similarity">
    <text evidence="2 6">Belongs to the plant self-incompatibility (S1) protein family.</text>
</comment>
<dbReference type="GO" id="GO:0005576">
    <property type="term" value="C:extracellular region"/>
    <property type="evidence" value="ECO:0007669"/>
    <property type="project" value="UniProtKB-SubCell"/>
</dbReference>
<keyword evidence="5" id="KW-0732">Signal</keyword>